<accession>A0A2H3J781</accession>
<sequence length="315" mass="35025">MAPIRNGESSDASTSKSSTHSNNPAHKSKYSRKPNKQRPTNDHSASAALPGVQKIKAALRQTRRLLAKDNLAADVRAKTERRLKALEADLAQAELARKERAMSTRYHAVKFFERQKVTRRIKQVKRQLSESTSKDAVTLDKKERKKLTKKLEELRVDLNYTLHYPKLRKYISLFPPELRQQPHEHLDPFPHLYLSSNSSSAEGISETDAQREEVRAWVREQMAAGQMSAEPEVDGQVGKQEAGSKKASASLAGGGMASKARNLDHTKDATAAESRGSNAAKREAGLEEDAFFGDDDSSEEEASDGDEDVDPMEED</sequence>
<gene>
    <name evidence="10" type="ORF">WOLCODRAFT_126072</name>
</gene>
<feature type="coiled-coil region" evidence="8">
    <location>
        <begin position="76"/>
        <end position="157"/>
    </location>
</feature>
<evidence type="ECO:0000256" key="6">
    <source>
        <dbReference type="ARBA" id="ARBA00023054"/>
    </source>
</evidence>
<dbReference type="OrthoDB" id="47732at2759"/>
<dbReference type="Proteomes" id="UP000218811">
    <property type="component" value="Unassembled WGS sequence"/>
</dbReference>
<evidence type="ECO:0000256" key="2">
    <source>
        <dbReference type="ARBA" id="ARBA00006916"/>
    </source>
</evidence>
<evidence type="ECO:0000313" key="10">
    <source>
        <dbReference type="EMBL" id="PCH35633.1"/>
    </source>
</evidence>
<evidence type="ECO:0000256" key="3">
    <source>
        <dbReference type="ARBA" id="ARBA00018689"/>
    </source>
</evidence>
<dbReference type="PANTHER" id="PTHR33911:SF1">
    <property type="entry name" value="RRNA-PROCESSING PROTEIN EFG1"/>
    <property type="match status" value="1"/>
</dbReference>
<dbReference type="InterPro" id="IPR050786">
    <property type="entry name" value="EFG1_rRNA-proc"/>
</dbReference>
<dbReference type="AlphaFoldDB" id="A0A2H3J781"/>
<feature type="compositionally biased region" description="Basic and acidic residues" evidence="9">
    <location>
        <begin position="208"/>
        <end position="218"/>
    </location>
</feature>
<dbReference type="GO" id="GO:0030688">
    <property type="term" value="C:preribosome, small subunit precursor"/>
    <property type="evidence" value="ECO:0007669"/>
    <property type="project" value="TreeGrafter"/>
</dbReference>
<evidence type="ECO:0000256" key="7">
    <source>
        <dbReference type="ARBA" id="ARBA00023242"/>
    </source>
</evidence>
<evidence type="ECO:0000256" key="4">
    <source>
        <dbReference type="ARBA" id="ARBA00019827"/>
    </source>
</evidence>
<name>A0A2H3J781_WOLCO</name>
<dbReference type="GO" id="GO:0005730">
    <property type="term" value="C:nucleolus"/>
    <property type="evidence" value="ECO:0007669"/>
    <property type="project" value="UniProtKB-SubCell"/>
</dbReference>
<dbReference type="Pfam" id="PF10153">
    <property type="entry name" value="Efg1"/>
    <property type="match status" value="1"/>
</dbReference>
<dbReference type="GO" id="GO:0000462">
    <property type="term" value="P:maturation of SSU-rRNA from tricistronic rRNA transcript (SSU-rRNA, 5.8S rRNA, LSU-rRNA)"/>
    <property type="evidence" value="ECO:0007669"/>
    <property type="project" value="TreeGrafter"/>
</dbReference>
<feature type="compositionally biased region" description="Basic and acidic residues" evidence="9">
    <location>
        <begin position="261"/>
        <end position="270"/>
    </location>
</feature>
<evidence type="ECO:0000256" key="5">
    <source>
        <dbReference type="ARBA" id="ARBA00022552"/>
    </source>
</evidence>
<keyword evidence="7" id="KW-0539">Nucleus</keyword>
<keyword evidence="11" id="KW-1185">Reference proteome</keyword>
<dbReference type="InterPro" id="IPR019310">
    <property type="entry name" value="Efg1"/>
</dbReference>
<keyword evidence="5" id="KW-0698">rRNA processing</keyword>
<feature type="compositionally biased region" description="Basic residues" evidence="9">
    <location>
        <begin position="26"/>
        <end position="36"/>
    </location>
</feature>
<dbReference type="OMA" id="FEIDTHA"/>
<evidence type="ECO:0000256" key="9">
    <source>
        <dbReference type="SAM" id="MobiDB-lite"/>
    </source>
</evidence>
<feature type="region of interest" description="Disordered" evidence="9">
    <location>
        <begin position="182"/>
        <end position="315"/>
    </location>
</feature>
<keyword evidence="6 8" id="KW-0175">Coiled coil</keyword>
<feature type="compositionally biased region" description="Acidic residues" evidence="9">
    <location>
        <begin position="286"/>
        <end position="315"/>
    </location>
</feature>
<feature type="compositionally biased region" description="Low complexity" evidence="9">
    <location>
        <begin position="9"/>
        <end position="21"/>
    </location>
</feature>
<proteinExistence type="inferred from homology"/>
<feature type="region of interest" description="Disordered" evidence="9">
    <location>
        <begin position="1"/>
        <end position="52"/>
    </location>
</feature>
<evidence type="ECO:0000256" key="8">
    <source>
        <dbReference type="SAM" id="Coils"/>
    </source>
</evidence>
<comment type="similarity">
    <text evidence="2">Belongs to the EFG1 family.</text>
</comment>
<protein>
    <recommendedName>
        <fullName evidence="3">rRNA-processing protein EFG1</fullName>
    </recommendedName>
    <alternativeName>
        <fullName evidence="4">rRNA-processing protein efg1</fullName>
    </alternativeName>
</protein>
<reference evidence="10 11" key="1">
    <citation type="journal article" date="2012" name="Science">
        <title>The Paleozoic origin of enzymatic lignin decomposition reconstructed from 31 fungal genomes.</title>
        <authorList>
            <person name="Floudas D."/>
            <person name="Binder M."/>
            <person name="Riley R."/>
            <person name="Barry K."/>
            <person name="Blanchette R.A."/>
            <person name="Henrissat B."/>
            <person name="Martinez A.T."/>
            <person name="Otillar R."/>
            <person name="Spatafora J.W."/>
            <person name="Yadav J.S."/>
            <person name="Aerts A."/>
            <person name="Benoit I."/>
            <person name="Boyd A."/>
            <person name="Carlson A."/>
            <person name="Copeland A."/>
            <person name="Coutinho P.M."/>
            <person name="de Vries R.P."/>
            <person name="Ferreira P."/>
            <person name="Findley K."/>
            <person name="Foster B."/>
            <person name="Gaskell J."/>
            <person name="Glotzer D."/>
            <person name="Gorecki P."/>
            <person name="Heitman J."/>
            <person name="Hesse C."/>
            <person name="Hori C."/>
            <person name="Igarashi K."/>
            <person name="Jurgens J.A."/>
            <person name="Kallen N."/>
            <person name="Kersten P."/>
            <person name="Kohler A."/>
            <person name="Kuees U."/>
            <person name="Kumar T.K.A."/>
            <person name="Kuo A."/>
            <person name="LaButti K."/>
            <person name="Larrondo L.F."/>
            <person name="Lindquist E."/>
            <person name="Ling A."/>
            <person name="Lombard V."/>
            <person name="Lucas S."/>
            <person name="Lundell T."/>
            <person name="Martin R."/>
            <person name="McLaughlin D.J."/>
            <person name="Morgenstern I."/>
            <person name="Morin E."/>
            <person name="Murat C."/>
            <person name="Nagy L.G."/>
            <person name="Nolan M."/>
            <person name="Ohm R.A."/>
            <person name="Patyshakuliyeva A."/>
            <person name="Rokas A."/>
            <person name="Ruiz-Duenas F.J."/>
            <person name="Sabat G."/>
            <person name="Salamov A."/>
            <person name="Samejima M."/>
            <person name="Schmutz J."/>
            <person name="Slot J.C."/>
            <person name="St John F."/>
            <person name="Stenlid J."/>
            <person name="Sun H."/>
            <person name="Sun S."/>
            <person name="Syed K."/>
            <person name="Tsang A."/>
            <person name="Wiebenga A."/>
            <person name="Young D."/>
            <person name="Pisabarro A."/>
            <person name="Eastwood D.C."/>
            <person name="Martin F."/>
            <person name="Cullen D."/>
            <person name="Grigoriev I.V."/>
            <person name="Hibbett D.S."/>
        </authorList>
    </citation>
    <scope>NUCLEOTIDE SEQUENCE [LARGE SCALE GENOMIC DNA]</scope>
    <source>
        <strain evidence="10 11">MD-104</strain>
    </source>
</reference>
<organism evidence="10 11">
    <name type="scientific">Wolfiporia cocos (strain MD-104)</name>
    <name type="common">Brown rot fungus</name>
    <dbReference type="NCBI Taxonomy" id="742152"/>
    <lineage>
        <taxon>Eukaryota</taxon>
        <taxon>Fungi</taxon>
        <taxon>Dikarya</taxon>
        <taxon>Basidiomycota</taxon>
        <taxon>Agaricomycotina</taxon>
        <taxon>Agaricomycetes</taxon>
        <taxon>Polyporales</taxon>
        <taxon>Phaeolaceae</taxon>
        <taxon>Wolfiporia</taxon>
    </lineage>
</organism>
<dbReference type="PANTHER" id="PTHR33911">
    <property type="entry name" value="RRNA-PROCESSING PROTEIN EFG1"/>
    <property type="match status" value="1"/>
</dbReference>
<evidence type="ECO:0000256" key="1">
    <source>
        <dbReference type="ARBA" id="ARBA00004604"/>
    </source>
</evidence>
<comment type="subcellular location">
    <subcellularLocation>
        <location evidence="1">Nucleus</location>
        <location evidence="1">Nucleolus</location>
    </subcellularLocation>
</comment>
<evidence type="ECO:0000313" key="11">
    <source>
        <dbReference type="Proteomes" id="UP000218811"/>
    </source>
</evidence>
<dbReference type="STRING" id="742152.A0A2H3J781"/>
<dbReference type="EMBL" id="KB467854">
    <property type="protein sequence ID" value="PCH35633.1"/>
    <property type="molecule type" value="Genomic_DNA"/>
</dbReference>